<evidence type="ECO:0000256" key="2">
    <source>
        <dbReference type="ARBA" id="ARBA00004496"/>
    </source>
</evidence>
<dbReference type="GO" id="GO:0015937">
    <property type="term" value="P:coenzyme A biosynthetic process"/>
    <property type="evidence" value="ECO:0007669"/>
    <property type="project" value="UniProtKB-KW"/>
</dbReference>
<dbReference type="GeneID" id="120609334"/>
<keyword evidence="7" id="KW-0597">Phosphoprotein</keyword>
<evidence type="ECO:0000256" key="14">
    <source>
        <dbReference type="SAM" id="MobiDB-lite"/>
    </source>
</evidence>
<gene>
    <name evidence="16" type="primary">PANK1</name>
</gene>
<accession>A0A6P3Q6G5</accession>
<evidence type="ECO:0000256" key="8">
    <source>
        <dbReference type="ARBA" id="ARBA00022679"/>
    </source>
</evidence>
<dbReference type="RefSeq" id="XP_011359896.1">
    <property type="nucleotide sequence ID" value="XM_011361594.2"/>
</dbReference>
<comment type="subunit">
    <text evidence="4">Homodimer.</text>
</comment>
<evidence type="ECO:0000256" key="3">
    <source>
        <dbReference type="ARBA" id="ARBA00005225"/>
    </source>
</evidence>
<dbReference type="FunFam" id="3.30.420.40:FF:000392">
    <property type="entry name" value="pantothenate kinase 3-like isoform X1"/>
    <property type="match status" value="1"/>
</dbReference>
<feature type="region of interest" description="Disordered" evidence="14">
    <location>
        <begin position="66"/>
        <end position="221"/>
    </location>
</feature>
<dbReference type="GO" id="GO:0005634">
    <property type="term" value="C:nucleus"/>
    <property type="evidence" value="ECO:0007669"/>
    <property type="project" value="TreeGrafter"/>
</dbReference>
<sequence>MLKLVGGCGGGGQDWACSVAGAGLGSEEAAFEVAGPRDLRKAGCRGPGWGCAGIPNSVPATDMLQAGAAGPTRRRQGAEEPREPVGGGVERRARHPPPPALRLLNRKPQGGSDEIKTSENDLQRGRLRRGARAAPPAFGMGDCGGQPERSAPHAPGASTGAGPAAVNGLLHNGFHPPPVQPPRLCSRSPAGGSDAAPPRLLLQPELQPQPPPPQHDSPAKKCRLRRRMDSGKKNRPPFPWFGMDIGGTLVKLVYFEPKDITAEEEQEEVENLKSIRKYLTSNTAYGKTGIRDVHLELKNLTMCGRKGNLHFIRFPSCAMHTFIQMGSEKNFSSLHTTLCATGGGAFKFEEDFRTIANLQLNKLDELDCLIQGLLYVDSVGFNGKPECYYFENPTNPELCQKKPYCLDNPYPMLLVNMGSGVSILAVYSKDNYKRVTGTSLGGGTFLGLCCLLTGCETFEEALEMAAKGDSTNVDKLVKDIYGGDYERFGLQGSAVASSFGNMMSKEKRESISKEDLARATLVTITNNIGSIARMCALNENIDRVVFAGNFLRINMVSMKLLAYAMDFWSKGQLKALFLEHEGYFGAVGALLELFKMTDDQ</sequence>
<reference evidence="16" key="1">
    <citation type="submission" date="2025-08" db="UniProtKB">
        <authorList>
            <consortium name="RefSeq"/>
        </authorList>
    </citation>
    <scope>IDENTIFICATION</scope>
    <source>
        <tissue evidence="16">Kidney</tissue>
    </source>
</reference>
<evidence type="ECO:0000313" key="16">
    <source>
        <dbReference type="RefSeq" id="XP_011359896.1"/>
    </source>
</evidence>
<dbReference type="GO" id="GO:0005524">
    <property type="term" value="F:ATP binding"/>
    <property type="evidence" value="ECO:0007669"/>
    <property type="project" value="UniProtKB-KW"/>
</dbReference>
<dbReference type="CTD" id="53354"/>
<dbReference type="KEGG" id="pgig:120609334"/>
<evidence type="ECO:0000256" key="11">
    <source>
        <dbReference type="ARBA" id="ARBA00022840"/>
    </source>
</evidence>
<dbReference type="Gene3D" id="3.30.420.510">
    <property type="match status" value="1"/>
</dbReference>
<evidence type="ECO:0000256" key="13">
    <source>
        <dbReference type="ARBA" id="ARBA00060870"/>
    </source>
</evidence>
<keyword evidence="9" id="KW-0547">Nucleotide-binding</keyword>
<dbReference type="GeneID" id="105293096"/>
<feature type="compositionally biased region" description="Basic and acidic residues" evidence="14">
    <location>
        <begin position="113"/>
        <end position="124"/>
    </location>
</feature>
<dbReference type="Proteomes" id="UP000515202">
    <property type="component" value="Unplaced"/>
</dbReference>
<comment type="subcellular location">
    <subcellularLocation>
        <location evidence="2">Cytoplasm</location>
    </subcellularLocation>
</comment>
<organism evidence="15 16">
    <name type="scientific">Pteropus vampyrus</name>
    <name type="common">Large flying fox</name>
    <dbReference type="NCBI Taxonomy" id="132908"/>
    <lineage>
        <taxon>Eukaryota</taxon>
        <taxon>Metazoa</taxon>
        <taxon>Chordata</taxon>
        <taxon>Craniata</taxon>
        <taxon>Vertebrata</taxon>
        <taxon>Euteleostomi</taxon>
        <taxon>Mammalia</taxon>
        <taxon>Eutheria</taxon>
        <taxon>Laurasiatheria</taxon>
        <taxon>Chiroptera</taxon>
        <taxon>Yinpterochiroptera</taxon>
        <taxon>Pteropodoidea</taxon>
        <taxon>Pteropodidae</taxon>
        <taxon>Pteropodinae</taxon>
        <taxon>Pteropus</taxon>
    </lineage>
</organism>
<keyword evidence="10 16" id="KW-0418">Kinase</keyword>
<dbReference type="OrthoDB" id="275583at2759"/>
<evidence type="ECO:0000256" key="9">
    <source>
        <dbReference type="ARBA" id="ARBA00022741"/>
    </source>
</evidence>
<dbReference type="EC" id="2.7.1.33" evidence="5"/>
<feature type="compositionally biased region" description="Low complexity" evidence="14">
    <location>
        <begin position="197"/>
        <end position="206"/>
    </location>
</feature>
<dbReference type="RefSeq" id="XP_039727694.1">
    <property type="nucleotide sequence ID" value="XM_039871760.1"/>
</dbReference>
<dbReference type="GO" id="GO:0005829">
    <property type="term" value="C:cytosol"/>
    <property type="evidence" value="ECO:0007669"/>
    <property type="project" value="TreeGrafter"/>
</dbReference>
<dbReference type="InterPro" id="IPR043129">
    <property type="entry name" value="ATPase_NBD"/>
</dbReference>
<keyword evidence="6" id="KW-0963">Cytoplasm</keyword>
<evidence type="ECO:0000256" key="7">
    <source>
        <dbReference type="ARBA" id="ARBA00022553"/>
    </source>
</evidence>
<evidence type="ECO:0000256" key="4">
    <source>
        <dbReference type="ARBA" id="ARBA00011738"/>
    </source>
</evidence>
<dbReference type="CDD" id="cd24135">
    <property type="entry name" value="ASKHA_NBD_PanK-II_Pank1"/>
    <property type="match status" value="1"/>
</dbReference>
<evidence type="ECO:0000256" key="10">
    <source>
        <dbReference type="ARBA" id="ARBA00022777"/>
    </source>
</evidence>
<dbReference type="AlphaFoldDB" id="A0A6P3Q6G5"/>
<dbReference type="InterPro" id="IPR004567">
    <property type="entry name" value="Type_II_PanK"/>
</dbReference>
<evidence type="ECO:0000256" key="12">
    <source>
        <dbReference type="ARBA" id="ARBA00022993"/>
    </source>
</evidence>
<evidence type="ECO:0000256" key="1">
    <source>
        <dbReference type="ARBA" id="ARBA00001206"/>
    </source>
</evidence>
<dbReference type="SUPFAM" id="SSF53067">
    <property type="entry name" value="Actin-like ATPase domain"/>
    <property type="match status" value="2"/>
</dbReference>
<dbReference type="FunFam" id="3.30.420.510:FF:000001">
    <property type="entry name" value="pantothenate kinase 2, mitochondrial"/>
    <property type="match status" value="1"/>
</dbReference>
<keyword evidence="8" id="KW-0808">Transferase</keyword>
<feature type="compositionally biased region" description="Low complexity" evidence="14">
    <location>
        <begin position="152"/>
        <end position="165"/>
    </location>
</feature>
<dbReference type="NCBIfam" id="TIGR00555">
    <property type="entry name" value="panK_eukar"/>
    <property type="match status" value="1"/>
</dbReference>
<dbReference type="Pfam" id="PF03630">
    <property type="entry name" value="Fumble"/>
    <property type="match status" value="1"/>
</dbReference>
<comment type="pathway">
    <text evidence="3">Cofactor biosynthesis; coenzyme A biosynthesis; CoA from (R)-pantothenate: step 1/5.</text>
</comment>
<evidence type="ECO:0000313" key="15">
    <source>
        <dbReference type="Proteomes" id="UP000515202"/>
    </source>
</evidence>
<keyword evidence="11" id="KW-0067">ATP-binding</keyword>
<name>A0A6P3Q6G5_PTEVA</name>
<proteinExistence type="inferred from homology"/>
<keyword evidence="15" id="KW-1185">Reference proteome</keyword>
<dbReference type="KEGG" id="pvp:105293096"/>
<comment type="catalytic activity">
    <reaction evidence="1">
        <text>(R)-pantothenate + ATP = (R)-4'-phosphopantothenate + ADP + H(+)</text>
        <dbReference type="Rhea" id="RHEA:16373"/>
        <dbReference type="ChEBI" id="CHEBI:10986"/>
        <dbReference type="ChEBI" id="CHEBI:15378"/>
        <dbReference type="ChEBI" id="CHEBI:29032"/>
        <dbReference type="ChEBI" id="CHEBI:30616"/>
        <dbReference type="ChEBI" id="CHEBI:456216"/>
        <dbReference type="EC" id="2.7.1.33"/>
    </reaction>
</comment>
<dbReference type="FunFam" id="3.30.420.40:FF:000244">
    <property type="entry name" value="pantothenate kinase 1-like isoform X3"/>
    <property type="match status" value="1"/>
</dbReference>
<comment type="similarity">
    <text evidence="13">Belongs to the type II pantothenate kinase family.</text>
</comment>
<dbReference type="GO" id="GO:0004594">
    <property type="term" value="F:pantothenate kinase activity"/>
    <property type="evidence" value="ECO:0007669"/>
    <property type="project" value="UniProtKB-EC"/>
</dbReference>
<evidence type="ECO:0000256" key="5">
    <source>
        <dbReference type="ARBA" id="ARBA00012102"/>
    </source>
</evidence>
<protein>
    <recommendedName>
        <fullName evidence="5">pantothenate kinase</fullName>
        <ecNumber evidence="5">2.7.1.33</ecNumber>
    </recommendedName>
</protein>
<dbReference type="PANTHER" id="PTHR12280">
    <property type="entry name" value="PANTOTHENATE KINASE"/>
    <property type="match status" value="1"/>
</dbReference>
<dbReference type="Gene3D" id="3.30.420.40">
    <property type="match status" value="1"/>
</dbReference>
<keyword evidence="12" id="KW-0173">Coenzyme A biosynthesis</keyword>
<dbReference type="PANTHER" id="PTHR12280:SF23">
    <property type="entry name" value="PANTOTHENATE KINASE 1"/>
    <property type="match status" value="1"/>
</dbReference>
<evidence type="ECO:0000256" key="6">
    <source>
        <dbReference type="ARBA" id="ARBA00022490"/>
    </source>
</evidence>